<evidence type="ECO:0000256" key="1">
    <source>
        <dbReference type="ARBA" id="ARBA00006018"/>
    </source>
</evidence>
<comment type="caution">
    <text evidence="2">The sequence shown here is derived from an EMBL/GenBank/DDBJ whole genome shotgun (WGS) entry which is preliminary data.</text>
</comment>
<comment type="similarity">
    <text evidence="1">Belongs to the HupF/HypC family.</text>
</comment>
<reference evidence="2 3" key="1">
    <citation type="journal article" date="2019" name="Int. J. Syst. Evol. Microbiol.">
        <title>The Global Catalogue of Microorganisms (GCM) 10K type strain sequencing project: providing services to taxonomists for standard genome sequencing and annotation.</title>
        <authorList>
            <consortium name="The Broad Institute Genomics Platform"/>
            <consortium name="The Broad Institute Genome Sequencing Center for Infectious Disease"/>
            <person name="Wu L."/>
            <person name="Ma J."/>
        </authorList>
    </citation>
    <scope>NUCLEOTIDE SEQUENCE [LARGE SCALE GENOMIC DNA]</scope>
    <source>
        <strain evidence="2 3">JCM 6924</strain>
    </source>
</reference>
<dbReference type="PANTHER" id="PTHR35177">
    <property type="entry name" value="HYDROGENASE MATURATION FACTOR HYBG"/>
    <property type="match status" value="1"/>
</dbReference>
<evidence type="ECO:0000313" key="3">
    <source>
        <dbReference type="Proteomes" id="UP001501095"/>
    </source>
</evidence>
<dbReference type="SUPFAM" id="SSF159127">
    <property type="entry name" value="HupF/HypC-like"/>
    <property type="match status" value="1"/>
</dbReference>
<sequence>MCLGIPGQVLDLRDEAGLRMATVDFGGVRREVCLDYTPGAGIGSYVVVHVGFAITEVDEAEARRTLDVLRAMAGAVETELGEPLP</sequence>
<dbReference type="EMBL" id="BAAATM010000013">
    <property type="protein sequence ID" value="GAA2540014.1"/>
    <property type="molecule type" value="Genomic_DNA"/>
</dbReference>
<protein>
    <submittedName>
        <fullName evidence="2">HypC/HybG/HupF family hydrogenase formation chaperone</fullName>
    </submittedName>
</protein>
<organism evidence="2 3">
    <name type="scientific">Streptomyces levis</name>
    <dbReference type="NCBI Taxonomy" id="285566"/>
    <lineage>
        <taxon>Bacteria</taxon>
        <taxon>Bacillati</taxon>
        <taxon>Actinomycetota</taxon>
        <taxon>Actinomycetes</taxon>
        <taxon>Kitasatosporales</taxon>
        <taxon>Streptomycetaceae</taxon>
        <taxon>Streptomyces</taxon>
    </lineage>
</organism>
<dbReference type="RefSeq" id="WP_344539168.1">
    <property type="nucleotide sequence ID" value="NZ_BAAATM010000013.1"/>
</dbReference>
<dbReference type="InterPro" id="IPR019812">
    <property type="entry name" value="Hydgase_assmbl_chp_CS"/>
</dbReference>
<dbReference type="NCBIfam" id="TIGR00074">
    <property type="entry name" value="hypC_hupF"/>
    <property type="match status" value="1"/>
</dbReference>
<name>A0ABN3NW04_9ACTN</name>
<gene>
    <name evidence="2" type="ORF">GCM10010423_42450</name>
</gene>
<dbReference type="Proteomes" id="UP001501095">
    <property type="component" value="Unassembled WGS sequence"/>
</dbReference>
<keyword evidence="3" id="KW-1185">Reference proteome</keyword>
<accession>A0ABN3NW04</accession>
<dbReference type="PROSITE" id="PS01097">
    <property type="entry name" value="HUPF_HYPC"/>
    <property type="match status" value="1"/>
</dbReference>
<evidence type="ECO:0000313" key="2">
    <source>
        <dbReference type="EMBL" id="GAA2540014.1"/>
    </source>
</evidence>
<dbReference type="PRINTS" id="PR00445">
    <property type="entry name" value="HUPFHYPC"/>
</dbReference>
<proteinExistence type="inferred from homology"/>
<dbReference type="Pfam" id="PF01455">
    <property type="entry name" value="HupF_HypC"/>
    <property type="match status" value="1"/>
</dbReference>
<dbReference type="PANTHER" id="PTHR35177:SF2">
    <property type="entry name" value="HYDROGENASE MATURATION FACTOR HYBG"/>
    <property type="match status" value="1"/>
</dbReference>
<dbReference type="InterPro" id="IPR001109">
    <property type="entry name" value="Hydrogenase_HupF/HypC"/>
</dbReference>
<dbReference type="Gene3D" id="2.30.30.140">
    <property type="match status" value="1"/>
</dbReference>